<evidence type="ECO:0000313" key="9">
    <source>
        <dbReference type="Proteomes" id="UP000178444"/>
    </source>
</evidence>
<keyword evidence="3 5" id="KW-0378">Hydrolase</keyword>
<sequence>MALGKKLLPILIIVSIAAGFAGGIFYSKEQAGRLKNIPQELINQDEGKVKKIDFSDFWKAWQFLEAKYVDQGKLDYQKMVYGAIDGMVDAVGDPYTVFFEPSTNKKFQEEISGAFGGVGMELGLKNNIITVIAPIKDTPAARAGIKAGERIMKIDAKSTAGMSLEEAVTLIRGRPGTRVTLTIAPPDDGDTRDITLTREIIKVPAVDWKMLESPPTGGAQNIAYVQIYGFTQNVEADFKKASEEILESDADSLIIDLRNNPGGLLDSAINLAGYFVDSGKLVVSEVFGNGAKNDFTSDGQSQLKKYPAVILVNNGSASASEILAGALHDNNRTRIVGEKTFGKGSVQELENLSNGASLKITVARWFTPAGVNISESGITPDVKVELSDKEKEELTIGDPAKDPQLQKAVDILK</sequence>
<dbReference type="EMBL" id="MGKO01000008">
    <property type="protein sequence ID" value="OGN27591.1"/>
    <property type="molecule type" value="Genomic_DNA"/>
</dbReference>
<evidence type="ECO:0000256" key="1">
    <source>
        <dbReference type="ARBA" id="ARBA00009179"/>
    </source>
</evidence>
<dbReference type="InterPro" id="IPR001478">
    <property type="entry name" value="PDZ"/>
</dbReference>
<dbReference type="Gene3D" id="3.90.226.10">
    <property type="entry name" value="2-enoyl-CoA Hydratase, Chain A, domain 1"/>
    <property type="match status" value="1"/>
</dbReference>
<dbReference type="SUPFAM" id="SSF50156">
    <property type="entry name" value="PDZ domain-like"/>
    <property type="match status" value="1"/>
</dbReference>
<name>A0A1F8GQI3_9BACT</name>
<evidence type="ECO:0000256" key="2">
    <source>
        <dbReference type="ARBA" id="ARBA00022670"/>
    </source>
</evidence>
<dbReference type="Gene3D" id="3.30.750.44">
    <property type="match status" value="1"/>
</dbReference>
<accession>A0A1F8GQI3</accession>
<dbReference type="SMART" id="SM00245">
    <property type="entry name" value="TSPc"/>
    <property type="match status" value="1"/>
</dbReference>
<keyword evidence="6" id="KW-0472">Membrane</keyword>
<reference evidence="8 9" key="1">
    <citation type="journal article" date="2016" name="Nat. Commun.">
        <title>Thousands of microbial genomes shed light on interconnected biogeochemical processes in an aquifer system.</title>
        <authorList>
            <person name="Anantharaman K."/>
            <person name="Brown C.T."/>
            <person name="Hug L.A."/>
            <person name="Sharon I."/>
            <person name="Castelle C.J."/>
            <person name="Probst A.J."/>
            <person name="Thomas B.C."/>
            <person name="Singh A."/>
            <person name="Wilkins M.J."/>
            <person name="Karaoz U."/>
            <person name="Brodie E.L."/>
            <person name="Williams K.H."/>
            <person name="Hubbard S.S."/>
            <person name="Banfield J.F."/>
        </authorList>
    </citation>
    <scope>NUCLEOTIDE SEQUENCE [LARGE SCALE GENOMIC DNA]</scope>
</reference>
<proteinExistence type="inferred from homology"/>
<dbReference type="SMART" id="SM00228">
    <property type="entry name" value="PDZ"/>
    <property type="match status" value="1"/>
</dbReference>
<dbReference type="AlphaFoldDB" id="A0A1F8GQI3"/>
<keyword evidence="6" id="KW-0812">Transmembrane</keyword>
<gene>
    <name evidence="8" type="ORF">A2941_01170</name>
</gene>
<dbReference type="PROSITE" id="PS50106">
    <property type="entry name" value="PDZ"/>
    <property type="match status" value="1"/>
</dbReference>
<dbReference type="GO" id="GO:0006508">
    <property type="term" value="P:proteolysis"/>
    <property type="evidence" value="ECO:0007669"/>
    <property type="project" value="UniProtKB-KW"/>
</dbReference>
<dbReference type="PANTHER" id="PTHR32060">
    <property type="entry name" value="TAIL-SPECIFIC PROTEASE"/>
    <property type="match status" value="1"/>
</dbReference>
<dbReference type="GO" id="GO:0030288">
    <property type="term" value="C:outer membrane-bounded periplasmic space"/>
    <property type="evidence" value="ECO:0007669"/>
    <property type="project" value="TreeGrafter"/>
</dbReference>
<dbReference type="CDD" id="cd06782">
    <property type="entry name" value="cpPDZ_CPP-like"/>
    <property type="match status" value="1"/>
</dbReference>
<organism evidence="8 9">
    <name type="scientific">Candidatus Yanofskybacteria bacterium RIFCSPLOWO2_01_FULL_49_17</name>
    <dbReference type="NCBI Taxonomy" id="1802700"/>
    <lineage>
        <taxon>Bacteria</taxon>
        <taxon>Candidatus Yanofskyibacteriota</taxon>
    </lineage>
</organism>
<dbReference type="FunFam" id="2.30.42.10:FF:000063">
    <property type="entry name" value="Peptidase, S41 family"/>
    <property type="match status" value="1"/>
</dbReference>
<evidence type="ECO:0000259" key="7">
    <source>
        <dbReference type="PROSITE" id="PS50106"/>
    </source>
</evidence>
<keyword evidence="6" id="KW-1133">Transmembrane helix</keyword>
<protein>
    <recommendedName>
        <fullName evidence="7">PDZ domain-containing protein</fullName>
    </recommendedName>
</protein>
<keyword evidence="4 5" id="KW-0720">Serine protease</keyword>
<dbReference type="SUPFAM" id="SSF52096">
    <property type="entry name" value="ClpP/crotonase"/>
    <property type="match status" value="1"/>
</dbReference>
<dbReference type="PANTHER" id="PTHR32060:SF30">
    <property type="entry name" value="CARBOXY-TERMINAL PROCESSING PROTEASE CTPA"/>
    <property type="match status" value="1"/>
</dbReference>
<feature type="transmembrane region" description="Helical" evidence="6">
    <location>
        <begin position="7"/>
        <end position="26"/>
    </location>
</feature>
<dbReference type="InterPro" id="IPR041489">
    <property type="entry name" value="PDZ_6"/>
</dbReference>
<dbReference type="GO" id="GO:0008236">
    <property type="term" value="F:serine-type peptidase activity"/>
    <property type="evidence" value="ECO:0007669"/>
    <property type="project" value="UniProtKB-KW"/>
</dbReference>
<dbReference type="GO" id="GO:0004175">
    <property type="term" value="F:endopeptidase activity"/>
    <property type="evidence" value="ECO:0007669"/>
    <property type="project" value="TreeGrafter"/>
</dbReference>
<evidence type="ECO:0000256" key="3">
    <source>
        <dbReference type="ARBA" id="ARBA00022801"/>
    </source>
</evidence>
<dbReference type="Proteomes" id="UP000178444">
    <property type="component" value="Unassembled WGS sequence"/>
</dbReference>
<dbReference type="NCBIfam" id="TIGR00225">
    <property type="entry name" value="prc"/>
    <property type="match status" value="1"/>
</dbReference>
<dbReference type="InterPro" id="IPR004447">
    <property type="entry name" value="Peptidase_S41A"/>
</dbReference>
<dbReference type="InterPro" id="IPR005151">
    <property type="entry name" value="Tail-specific_protease"/>
</dbReference>
<dbReference type="Pfam" id="PF03572">
    <property type="entry name" value="Peptidase_S41"/>
    <property type="match status" value="1"/>
</dbReference>
<keyword evidence="2 5" id="KW-0645">Protease</keyword>
<dbReference type="InterPro" id="IPR029045">
    <property type="entry name" value="ClpP/crotonase-like_dom_sf"/>
</dbReference>
<evidence type="ECO:0000256" key="5">
    <source>
        <dbReference type="RuleBase" id="RU004404"/>
    </source>
</evidence>
<dbReference type="Pfam" id="PF22694">
    <property type="entry name" value="CtpB_N-like"/>
    <property type="match status" value="1"/>
</dbReference>
<evidence type="ECO:0000256" key="4">
    <source>
        <dbReference type="ARBA" id="ARBA00022825"/>
    </source>
</evidence>
<feature type="domain" description="PDZ" evidence="7">
    <location>
        <begin position="104"/>
        <end position="172"/>
    </location>
</feature>
<comment type="caution">
    <text evidence="8">The sequence shown here is derived from an EMBL/GenBank/DDBJ whole genome shotgun (WGS) entry which is preliminary data.</text>
</comment>
<evidence type="ECO:0000256" key="6">
    <source>
        <dbReference type="SAM" id="Phobius"/>
    </source>
</evidence>
<comment type="similarity">
    <text evidence="1 5">Belongs to the peptidase S41A family.</text>
</comment>
<dbReference type="InterPro" id="IPR036034">
    <property type="entry name" value="PDZ_sf"/>
</dbReference>
<dbReference type="CDD" id="cd07560">
    <property type="entry name" value="Peptidase_S41_CPP"/>
    <property type="match status" value="1"/>
</dbReference>
<evidence type="ECO:0000313" key="8">
    <source>
        <dbReference type="EMBL" id="OGN27591.1"/>
    </source>
</evidence>
<dbReference type="GO" id="GO:0007165">
    <property type="term" value="P:signal transduction"/>
    <property type="evidence" value="ECO:0007669"/>
    <property type="project" value="TreeGrafter"/>
</dbReference>
<dbReference type="Gene3D" id="2.30.42.10">
    <property type="match status" value="1"/>
</dbReference>
<dbReference type="InterPro" id="IPR055210">
    <property type="entry name" value="CtpA/B_N"/>
</dbReference>
<dbReference type="Pfam" id="PF17820">
    <property type="entry name" value="PDZ_6"/>
    <property type="match status" value="1"/>
</dbReference>